<feature type="domain" description="GIY-YIG" evidence="1">
    <location>
        <begin position="1029"/>
        <end position="1110"/>
    </location>
</feature>
<dbReference type="Gene3D" id="3.40.50.300">
    <property type="entry name" value="P-loop containing nucleotide triphosphate hydrolases"/>
    <property type="match status" value="1"/>
</dbReference>
<name>A0AAD9DI74_9STRA</name>
<accession>A0AAD9DI74</accession>
<dbReference type="SUPFAM" id="SSF52540">
    <property type="entry name" value="P-loop containing nucleoside triphosphate hydrolases"/>
    <property type="match status" value="1"/>
</dbReference>
<dbReference type="Pfam" id="PF01541">
    <property type="entry name" value="GIY-YIG"/>
    <property type="match status" value="1"/>
</dbReference>
<dbReference type="Gene3D" id="3.40.1440.10">
    <property type="entry name" value="GIY-YIG endonuclease"/>
    <property type="match status" value="1"/>
</dbReference>
<dbReference type="InterPro" id="IPR000305">
    <property type="entry name" value="GIY-YIG_endonuc"/>
</dbReference>
<dbReference type="EMBL" id="JATAAI010000003">
    <property type="protein sequence ID" value="KAK1746700.1"/>
    <property type="molecule type" value="Genomic_DNA"/>
</dbReference>
<dbReference type="AlphaFoldDB" id="A0AAD9DI74"/>
<evidence type="ECO:0000313" key="2">
    <source>
        <dbReference type="EMBL" id="KAK1746700.1"/>
    </source>
</evidence>
<dbReference type="Proteomes" id="UP001224775">
    <property type="component" value="Unassembled WGS sequence"/>
</dbReference>
<comment type="caution">
    <text evidence="2">The sequence shown here is derived from an EMBL/GenBank/DDBJ whole genome shotgun (WGS) entry which is preliminary data.</text>
</comment>
<keyword evidence="3" id="KW-1185">Reference proteome</keyword>
<evidence type="ECO:0000259" key="1">
    <source>
        <dbReference type="PROSITE" id="PS50164"/>
    </source>
</evidence>
<protein>
    <recommendedName>
        <fullName evidence="1">GIY-YIG domain-containing protein</fullName>
    </recommendedName>
</protein>
<gene>
    <name evidence="2" type="ORF">QTG54_002044</name>
</gene>
<organism evidence="2 3">
    <name type="scientific">Skeletonema marinoi</name>
    <dbReference type="NCBI Taxonomy" id="267567"/>
    <lineage>
        <taxon>Eukaryota</taxon>
        <taxon>Sar</taxon>
        <taxon>Stramenopiles</taxon>
        <taxon>Ochrophyta</taxon>
        <taxon>Bacillariophyta</taxon>
        <taxon>Coscinodiscophyceae</taxon>
        <taxon>Thalassiosirophycidae</taxon>
        <taxon>Thalassiosirales</taxon>
        <taxon>Skeletonemataceae</taxon>
        <taxon>Skeletonema</taxon>
        <taxon>Skeletonema marinoi-dohrnii complex</taxon>
    </lineage>
</organism>
<proteinExistence type="predicted"/>
<reference evidence="2" key="1">
    <citation type="submission" date="2023-06" db="EMBL/GenBank/DDBJ databases">
        <title>Survivors Of The Sea: Transcriptome response of Skeletonema marinoi to long-term dormancy.</title>
        <authorList>
            <person name="Pinder M.I.M."/>
            <person name="Kourtchenko O."/>
            <person name="Robertson E.K."/>
            <person name="Larsson T."/>
            <person name="Maumus F."/>
            <person name="Osuna-Cruz C.M."/>
            <person name="Vancaester E."/>
            <person name="Stenow R."/>
            <person name="Vandepoele K."/>
            <person name="Ploug H."/>
            <person name="Bruchert V."/>
            <person name="Godhe A."/>
            <person name="Topel M."/>
        </authorList>
    </citation>
    <scope>NUCLEOTIDE SEQUENCE</scope>
    <source>
        <strain evidence="2">R05AC</strain>
    </source>
</reference>
<dbReference type="PROSITE" id="PS50164">
    <property type="entry name" value="GIY_YIG"/>
    <property type="match status" value="1"/>
</dbReference>
<dbReference type="InterPro" id="IPR035901">
    <property type="entry name" value="GIY-YIG_endonuc_sf"/>
</dbReference>
<evidence type="ECO:0000313" key="3">
    <source>
        <dbReference type="Proteomes" id="UP001224775"/>
    </source>
</evidence>
<dbReference type="InterPro" id="IPR027417">
    <property type="entry name" value="P-loop_NTPase"/>
</dbReference>
<sequence length="1149" mass="131237">MSEVFPKYFALTRSMQNHQIVTDTNGVSRYVVKYIVKLDKGNRCIVWADQHTGAVVRCEKQFVHNSKITSSAMLEEKKFQKSRGSKHYVGRYSPFSELQHYLLGYPEVHSTMNFVEINTMKSELRPTTKLSLDRNGNLRRPNMQVQLEDGRSSDGMVCEVRREVFGRRSWRNMSRNQILTFNNGGRSITRMYDNVSLFSLRPVELMKLFPVLPQYFRWFKIDEAELNRDEVTIGLRSDITTSMWIDALGRRLKLRRNALPEVRERLESTLNSDLDNADLVVLKDHLLGLIMTGTQSSLFIAEDKDHRLPIPVMSSITPRTPSDFLLHCMLMIGEVSTELDLRCTGSMKQTLAQTKLIPNEDLDDEECLKKYSIHLVKRVIREVFPFQAITMRAMQEYIIKCKRLFDSVLLEDAIPLTELPPCLLTDLLDEKDAKLREAWRKKRSGQLDMIYAQISNPEDFPSKEEVMNATKTNPVQWDPVSAMMMGRDQTQESHNEQRVAIGFGKRAVDKYCRQLGVTSRTKGVLTHGTPGAGKTYVSLIEVLYGISQGLRVMTAALMAFRSQCIGGVHLHKLFCLEVSKSNNIIRLAELALEKLHRKSNMEMLHYLMTVDVLFLDEVGQLSSQQFVQLDIILRGVRQNNLPFGGVLILGTFDHAQQGAIEGTPFLLSSLIQTDFNLIRLQHSVRAHNDTVLQEIQRISRMNPDELVNNEGLESTFKQLVGDAFHFVDTMSDPQIGPEHQRMYAKRRNAAAAAEDYVTTSAANLATRNIRHRVVKSEDYQRTAHSNATFRTATDGNLISALDKYLREPKRLLFYEGAMFESTVNGDNYSYSQVLFMREVPSAEDIAAFSDITLWAKPPSGTANFAGMENGQIPTEEELLEWNWTKVKVRVTRERLVKTNYLEGGRKQYSLRHTCSSTINRTMGSTIVGPVAIEMTEECTPWEKGQIVVMISRTTLAEHIWIVGNKRFAINKMWQIICRKSQWSDMMETILRNLSTNADGVADPGAEPDYIPMNEVFPYRMCDVQLPTSTAGYVYLLVSVPHPTFTYVGQTEHLGRRLNQHNSGRGSNTTAPSMYMPYHVAAYVITPNLDEGQRMSMERRWQQRNQNALRQGNADIGNLVDMGRELMSEYNQLVHADEHLRFVSHIERAL</sequence>